<sequence>MWLTISIRVLALATAVTSAVIVPRQSPTTIATLPDSAWIENIVVRSSGQVLLNRLDTPELWSLDPITKQTTKLLSFSGAQGLTGITEVAPDIFAVISGNATVKGAISIKSGTWGVWKVDLTGSAPKATLVKVVPESGFFIGITPLNNDTVFIADAGKGSIYKFSLSTGQYSIAVSDASLTAPTGSLIEEGVHGLKYHDGYLYYTNTFGNGFGKIKVDPATGATNGAIIKSSGSFQAPEDFAIGPDGSAYIAQLSGGNVIKVTSEGQSSTVARVSSCSSCAFGRTDKDKNTLYISTSGGAVLSVPVS</sequence>
<dbReference type="SUPFAM" id="SSF63829">
    <property type="entry name" value="Calcium-dependent phosphotriesterase"/>
    <property type="match status" value="1"/>
</dbReference>
<dbReference type="PANTHER" id="PTHR42060">
    <property type="entry name" value="NHL REPEAT-CONTAINING PROTEIN-RELATED"/>
    <property type="match status" value="1"/>
</dbReference>
<keyword evidence="4" id="KW-1185">Reference proteome</keyword>
<dbReference type="Proteomes" id="UP001174694">
    <property type="component" value="Unassembled WGS sequence"/>
</dbReference>
<evidence type="ECO:0000259" key="2">
    <source>
        <dbReference type="Pfam" id="PF08450"/>
    </source>
</evidence>
<protein>
    <submittedName>
        <fullName evidence="3">Six-bladed beta-propeller, TolB-like protein</fullName>
    </submittedName>
</protein>
<gene>
    <name evidence="3" type="ORF">NKR23_g9599</name>
</gene>
<reference evidence="3" key="1">
    <citation type="submission" date="2022-07" db="EMBL/GenBank/DDBJ databases">
        <title>Fungi with potential for degradation of polypropylene.</title>
        <authorList>
            <person name="Gostincar C."/>
        </authorList>
    </citation>
    <scope>NUCLEOTIDE SEQUENCE</scope>
    <source>
        <strain evidence="3">EXF-13308</strain>
    </source>
</reference>
<organism evidence="3 4">
    <name type="scientific">Pleurostoma richardsiae</name>
    <dbReference type="NCBI Taxonomy" id="41990"/>
    <lineage>
        <taxon>Eukaryota</taxon>
        <taxon>Fungi</taxon>
        <taxon>Dikarya</taxon>
        <taxon>Ascomycota</taxon>
        <taxon>Pezizomycotina</taxon>
        <taxon>Sordariomycetes</taxon>
        <taxon>Sordariomycetidae</taxon>
        <taxon>Calosphaeriales</taxon>
        <taxon>Pleurostomataceae</taxon>
        <taxon>Pleurostoma</taxon>
    </lineage>
</organism>
<dbReference type="Pfam" id="PF08450">
    <property type="entry name" value="SGL"/>
    <property type="match status" value="1"/>
</dbReference>
<dbReference type="InterPro" id="IPR052998">
    <property type="entry name" value="Hetero-Diels-Alderase-like"/>
</dbReference>
<accession>A0AA38VEQ6</accession>
<dbReference type="Gene3D" id="2.120.10.30">
    <property type="entry name" value="TolB, C-terminal domain"/>
    <property type="match status" value="1"/>
</dbReference>
<feature type="chain" id="PRO_5041240434" evidence="1">
    <location>
        <begin position="20"/>
        <end position="306"/>
    </location>
</feature>
<keyword evidence="1" id="KW-0732">Signal</keyword>
<name>A0AA38VEQ6_9PEZI</name>
<feature type="signal peptide" evidence="1">
    <location>
        <begin position="1"/>
        <end position="19"/>
    </location>
</feature>
<feature type="domain" description="SMP-30/Gluconolactonase/LRE-like region" evidence="2">
    <location>
        <begin position="194"/>
        <end position="296"/>
    </location>
</feature>
<evidence type="ECO:0000256" key="1">
    <source>
        <dbReference type="SAM" id="SignalP"/>
    </source>
</evidence>
<evidence type="ECO:0000313" key="4">
    <source>
        <dbReference type="Proteomes" id="UP001174694"/>
    </source>
</evidence>
<dbReference type="InterPro" id="IPR013658">
    <property type="entry name" value="SGL"/>
</dbReference>
<dbReference type="PANTHER" id="PTHR42060:SF1">
    <property type="entry name" value="NHL REPEAT-CONTAINING PROTEIN"/>
    <property type="match status" value="1"/>
</dbReference>
<dbReference type="InterPro" id="IPR011042">
    <property type="entry name" value="6-blade_b-propeller_TolB-like"/>
</dbReference>
<proteinExistence type="predicted"/>
<comment type="caution">
    <text evidence="3">The sequence shown here is derived from an EMBL/GenBank/DDBJ whole genome shotgun (WGS) entry which is preliminary data.</text>
</comment>
<dbReference type="AlphaFoldDB" id="A0AA38VEQ6"/>
<dbReference type="EMBL" id="JANBVO010000038">
    <property type="protein sequence ID" value="KAJ9136681.1"/>
    <property type="molecule type" value="Genomic_DNA"/>
</dbReference>
<evidence type="ECO:0000313" key="3">
    <source>
        <dbReference type="EMBL" id="KAJ9136681.1"/>
    </source>
</evidence>